<keyword evidence="1" id="KW-0028">Amino-acid biosynthesis</keyword>
<dbReference type="PANTHER" id="PTHR43100:SF1">
    <property type="entry name" value="GLUTAMATE SYNTHASE [NADPH] SMALL CHAIN"/>
    <property type="match status" value="1"/>
</dbReference>
<dbReference type="InterPro" id="IPR036188">
    <property type="entry name" value="FAD/NAD-bd_sf"/>
</dbReference>
<proteinExistence type="predicted"/>
<evidence type="ECO:0000256" key="1">
    <source>
        <dbReference type="ARBA" id="ARBA00022605"/>
    </source>
</evidence>
<evidence type="ECO:0000256" key="3">
    <source>
        <dbReference type="ARBA" id="ARBA00023164"/>
    </source>
</evidence>
<dbReference type="NCBIfam" id="TIGR01317">
    <property type="entry name" value="GOGAT_sm_gam"/>
    <property type="match status" value="1"/>
</dbReference>
<accession>A0A9D1RSI9</accession>
<evidence type="ECO:0000313" key="6">
    <source>
        <dbReference type="EMBL" id="HIW91931.1"/>
    </source>
</evidence>
<dbReference type="GO" id="GO:0006537">
    <property type="term" value="P:glutamate biosynthetic process"/>
    <property type="evidence" value="ECO:0007669"/>
    <property type="project" value="UniProtKB-KW"/>
</dbReference>
<dbReference type="Pfam" id="PF14691">
    <property type="entry name" value="Fer4_20"/>
    <property type="match status" value="1"/>
</dbReference>
<dbReference type="GO" id="GO:0016639">
    <property type="term" value="F:oxidoreductase activity, acting on the CH-NH2 group of donors, NAD or NADP as acceptor"/>
    <property type="evidence" value="ECO:0007669"/>
    <property type="project" value="InterPro"/>
</dbReference>
<dbReference type="EMBL" id="DXGC01000078">
    <property type="protein sequence ID" value="HIW91931.1"/>
    <property type="molecule type" value="Genomic_DNA"/>
</dbReference>
<evidence type="ECO:0000256" key="2">
    <source>
        <dbReference type="ARBA" id="ARBA00023002"/>
    </source>
</evidence>
<dbReference type="Gene3D" id="3.50.50.60">
    <property type="entry name" value="FAD/NAD(P)-binding domain"/>
    <property type="match status" value="2"/>
</dbReference>
<dbReference type="InterPro" id="IPR028261">
    <property type="entry name" value="DPD_II"/>
</dbReference>
<dbReference type="PRINTS" id="PR00419">
    <property type="entry name" value="ADXRDTASE"/>
</dbReference>
<dbReference type="Proteomes" id="UP000824190">
    <property type="component" value="Unassembled WGS sequence"/>
</dbReference>
<keyword evidence="3" id="KW-0314">Glutamate biosynthesis</keyword>
<feature type="domain" description="4Fe-4S ferredoxin-type" evidence="5">
    <location>
        <begin position="37"/>
        <end position="68"/>
    </location>
</feature>
<dbReference type="InterPro" id="IPR006005">
    <property type="entry name" value="Glut_synth_ssu1"/>
</dbReference>
<keyword evidence="2" id="KW-0560">Oxidoreductase</keyword>
<dbReference type="InterPro" id="IPR051394">
    <property type="entry name" value="Glutamate_Synthase"/>
</dbReference>
<dbReference type="PROSITE" id="PS51379">
    <property type="entry name" value="4FE4S_FER_2"/>
    <property type="match status" value="1"/>
</dbReference>
<protein>
    <submittedName>
        <fullName evidence="6">Glutamate synthase subunit beta</fullName>
    </submittedName>
</protein>
<organism evidence="6 7">
    <name type="scientific">Candidatus Corynebacterium avicola</name>
    <dbReference type="NCBI Taxonomy" id="2838527"/>
    <lineage>
        <taxon>Bacteria</taxon>
        <taxon>Bacillati</taxon>
        <taxon>Actinomycetota</taxon>
        <taxon>Actinomycetes</taxon>
        <taxon>Mycobacteriales</taxon>
        <taxon>Corynebacteriaceae</taxon>
        <taxon>Corynebacterium</taxon>
    </lineage>
</organism>
<dbReference type="PANTHER" id="PTHR43100">
    <property type="entry name" value="GLUTAMATE SYNTHASE [NADPH] SMALL CHAIN"/>
    <property type="match status" value="1"/>
</dbReference>
<dbReference type="AlphaFoldDB" id="A0A9D1RSI9"/>
<reference evidence="6" key="2">
    <citation type="submission" date="2021-04" db="EMBL/GenBank/DDBJ databases">
        <authorList>
            <person name="Gilroy R."/>
        </authorList>
    </citation>
    <scope>NUCLEOTIDE SEQUENCE</scope>
    <source>
        <strain evidence="6">CHK32-1732</strain>
    </source>
</reference>
<reference evidence="6" key="1">
    <citation type="journal article" date="2021" name="PeerJ">
        <title>Extensive microbial diversity within the chicken gut microbiome revealed by metagenomics and culture.</title>
        <authorList>
            <person name="Gilroy R."/>
            <person name="Ravi A."/>
            <person name="Getino M."/>
            <person name="Pursley I."/>
            <person name="Horton D.L."/>
            <person name="Alikhan N.F."/>
            <person name="Baker D."/>
            <person name="Gharbi K."/>
            <person name="Hall N."/>
            <person name="Watson M."/>
            <person name="Adriaenssens E.M."/>
            <person name="Foster-Nyarko E."/>
            <person name="Jarju S."/>
            <person name="Secka A."/>
            <person name="Antonio M."/>
            <person name="Oren A."/>
            <person name="Chaudhuri R.R."/>
            <person name="La Ragione R."/>
            <person name="Hildebrand F."/>
            <person name="Pallen M.J."/>
        </authorList>
    </citation>
    <scope>NUCLEOTIDE SEQUENCE</scope>
    <source>
        <strain evidence="6">CHK32-1732</strain>
    </source>
</reference>
<comment type="caution">
    <text evidence="6">The sequence shown here is derived from an EMBL/GenBank/DDBJ whole genome shotgun (WGS) entry which is preliminary data.</text>
</comment>
<sequence>MADPHGFMKYRRKEAANRPVPLRLLDFKDVHEHMADSDVETQAARCMDCGVPFCHDGCPLGNIIPEWNDLVRRGRWEEAYNRLHATNNFPEFTGRICPAPCEGACVLGIEGIGAGAGVGEPVSIKTVELQIVEHAYEHGWVKPVKASFYTGQSVAVVGSGPAGMAAAQQLTRAGHKVTVFERDDRIGGLLRYGVPDYKLEARWIDRRIEQMEAEGTTFRTSISPSVSDLAGFDAVVMAVGATVPREVNFPGRELEGVYQAMDYLPQANRAVAGDDLSEVLGSQRSTTGETGVPEINAKGKNVVIIGGGDTGTDCFGTALRQGAASVRQFDYNPAPGQNRTAGNPWPVWPKIWRVATAHEEGEYTVTGNESADEIAALGLASRAPGETLGHRDFRINTVELTGENGKVTGLHAAQCERTPDGMVNLPGTDVVMDADLVLLAIGFTGADQKGIVSELDLPVDERGRLVRDDNYRSWWPETSGIRDAGFDAPVFATGDAGRGASLIVWAIAEGRACAAAVDRVLMGETALPNPVAPSDAPLSV</sequence>
<dbReference type="InterPro" id="IPR009051">
    <property type="entry name" value="Helical_ferredxn"/>
</dbReference>
<dbReference type="InterPro" id="IPR017896">
    <property type="entry name" value="4Fe4S_Fe-S-bd"/>
</dbReference>
<dbReference type="SUPFAM" id="SSF46548">
    <property type="entry name" value="alpha-helical ferredoxin"/>
    <property type="match status" value="1"/>
</dbReference>
<comment type="pathway">
    <text evidence="4">Amino-acid biosynthesis.</text>
</comment>
<dbReference type="Gene3D" id="1.10.1060.10">
    <property type="entry name" value="Alpha-helical ferredoxin"/>
    <property type="match status" value="1"/>
</dbReference>
<evidence type="ECO:0000313" key="7">
    <source>
        <dbReference type="Proteomes" id="UP000824190"/>
    </source>
</evidence>
<evidence type="ECO:0000259" key="5">
    <source>
        <dbReference type="PROSITE" id="PS51379"/>
    </source>
</evidence>
<evidence type="ECO:0000256" key="4">
    <source>
        <dbReference type="ARBA" id="ARBA00029440"/>
    </source>
</evidence>
<dbReference type="GO" id="GO:0051536">
    <property type="term" value="F:iron-sulfur cluster binding"/>
    <property type="evidence" value="ECO:0007669"/>
    <property type="project" value="InterPro"/>
</dbReference>
<dbReference type="InterPro" id="IPR023753">
    <property type="entry name" value="FAD/NAD-binding_dom"/>
</dbReference>
<gene>
    <name evidence="6" type="ORF">H9870_09760</name>
</gene>
<dbReference type="Pfam" id="PF07992">
    <property type="entry name" value="Pyr_redox_2"/>
    <property type="match status" value="1"/>
</dbReference>
<name>A0A9D1RSI9_9CORY</name>
<dbReference type="SUPFAM" id="SSF51971">
    <property type="entry name" value="Nucleotide-binding domain"/>
    <property type="match status" value="1"/>
</dbReference>